<dbReference type="OrthoDB" id="3611744at2"/>
<name>A0A3N1HHG3_9PSEU</name>
<comment type="caution">
    <text evidence="1">The sequence shown here is derived from an EMBL/GenBank/DDBJ whole genome shotgun (WGS) entry which is preliminary data.</text>
</comment>
<evidence type="ECO:0000313" key="1">
    <source>
        <dbReference type="EMBL" id="ROP41881.1"/>
    </source>
</evidence>
<dbReference type="EMBL" id="RJKM01000001">
    <property type="protein sequence ID" value="ROP41881.1"/>
    <property type="molecule type" value="Genomic_DNA"/>
</dbReference>
<evidence type="ECO:0000313" key="2">
    <source>
        <dbReference type="Proteomes" id="UP000268727"/>
    </source>
</evidence>
<organism evidence="1 2">
    <name type="scientific">Saccharothrix texasensis</name>
    <dbReference type="NCBI Taxonomy" id="103734"/>
    <lineage>
        <taxon>Bacteria</taxon>
        <taxon>Bacillati</taxon>
        <taxon>Actinomycetota</taxon>
        <taxon>Actinomycetes</taxon>
        <taxon>Pseudonocardiales</taxon>
        <taxon>Pseudonocardiaceae</taxon>
        <taxon>Saccharothrix</taxon>
    </lineage>
</organism>
<reference evidence="1 2" key="1">
    <citation type="submission" date="2018-11" db="EMBL/GenBank/DDBJ databases">
        <title>Sequencing the genomes of 1000 actinobacteria strains.</title>
        <authorList>
            <person name="Klenk H.-P."/>
        </authorList>
    </citation>
    <scope>NUCLEOTIDE SEQUENCE [LARGE SCALE GENOMIC DNA]</scope>
    <source>
        <strain evidence="1 2">DSM 44231</strain>
    </source>
</reference>
<dbReference type="Pfam" id="PF08889">
    <property type="entry name" value="WbqC"/>
    <property type="match status" value="1"/>
</dbReference>
<dbReference type="AlphaFoldDB" id="A0A3N1HHG3"/>
<dbReference type="InterPro" id="IPR014985">
    <property type="entry name" value="WbqC"/>
</dbReference>
<proteinExistence type="predicted"/>
<gene>
    <name evidence="1" type="ORF">EDD40_7353</name>
</gene>
<dbReference type="Proteomes" id="UP000268727">
    <property type="component" value="Unassembled WGS sequence"/>
</dbReference>
<keyword evidence="2" id="KW-1185">Reference proteome</keyword>
<sequence>MNNQLISGTTSSVRPSDMPSPKNLVTIHQPHFLPWLGYINKLAVSDTFIFLDDVDFRRDYFQHRTRIVTRDGALRWATLPVVKHSSGEVIRNIYIHTRGIERVIRIFENEYRHHPNYRQLHAGIWDAMRSSGDRLLDVNMTLIRHLCNLLGLRCRIYLASDLCPRTERTTRIYELARITGGDALLVGSGNMLGIHDTRYWQKRGIAIYRQNFIVAHHKYVQPSSSSFVAMASTVDALFSVGAKTTGMRVMHAKPQLYDLQN</sequence>
<accession>A0A3N1HHG3</accession>
<protein>
    <submittedName>
        <fullName evidence="1">WbqC-like protein</fullName>
    </submittedName>
</protein>